<dbReference type="InterPro" id="IPR043128">
    <property type="entry name" value="Rev_trsase/Diguanyl_cyclase"/>
</dbReference>
<comment type="caution">
    <text evidence="4">The sequence shown here is derived from an EMBL/GenBank/DDBJ whole genome shotgun (WGS) entry which is preliminary data.</text>
</comment>
<dbReference type="SUPFAM" id="SSF56672">
    <property type="entry name" value="DNA/RNA polymerases"/>
    <property type="match status" value="1"/>
</dbReference>
<dbReference type="EMBL" id="JAGTXB010000012">
    <property type="protein sequence ID" value="MBS0030054.1"/>
    <property type="molecule type" value="Genomic_DNA"/>
</dbReference>
<name>A0ABS5J4A6_9BACT</name>
<evidence type="ECO:0000313" key="4">
    <source>
        <dbReference type="EMBL" id="MBS0030054.1"/>
    </source>
</evidence>
<keyword evidence="5" id="KW-1185">Reference proteome</keyword>
<organism evidence="4 5">
    <name type="scientific">Chitinophaga hostae</name>
    <dbReference type="NCBI Taxonomy" id="2831022"/>
    <lineage>
        <taxon>Bacteria</taxon>
        <taxon>Pseudomonadati</taxon>
        <taxon>Bacteroidota</taxon>
        <taxon>Chitinophagia</taxon>
        <taxon>Chitinophagales</taxon>
        <taxon>Chitinophagaceae</taxon>
        <taxon>Chitinophaga</taxon>
    </lineage>
</organism>
<evidence type="ECO:0000256" key="1">
    <source>
        <dbReference type="ARBA" id="ARBA00010945"/>
    </source>
</evidence>
<dbReference type="InterPro" id="IPR043502">
    <property type="entry name" value="DNA/RNA_pol_sf"/>
</dbReference>
<feature type="domain" description="UmuC" evidence="3">
    <location>
        <begin position="21"/>
        <end position="72"/>
    </location>
</feature>
<comment type="similarity">
    <text evidence="1">Belongs to the DNA polymerase type-Y family.</text>
</comment>
<evidence type="ECO:0000256" key="2">
    <source>
        <dbReference type="ARBA" id="ARBA00022763"/>
    </source>
</evidence>
<sequence length="499" mass="56260">MRKRFVAIWFRHLITDWFIIRQPALKNQPFVIAAPDHGRMLITAVSAAAQAQGLETGMALADARAMVPGLQVFDDQPELAQKLLLGLGKWTIRYTPSAAVDLPDGLLLDVTGCAHLWGGELPYLQEIIARLNAFGYGVGAAMADSIGAAWAIARYGKTGAVVGSEEQTAVILSLPPAALRLEMQVLSLLQKLGLHQVSSFAAMPRSALRRRFGPALLNRLDQALGREEEMILPIEVIPPYQERLPCLEPILTATGIEIALQRLLETLCKRLQQEGKGFRTALLKAYRVDGKVEEVSIGTNRASHNEVHLFRLFEDKLRSIEPALGIELFVLEATKADDVAAAQETLWTSGCRMDSISFAELVDRLTNKIGANAIRRYLPEQHYWPERSFKAAACLQEKTTTAWRNEKPRPMQLLPVPEPIEVSAPIPDYPPMLFRYQGKLHRIKKADGPERIEREWWLDEGLHRDYYAVEDEAGQRYWLFRSGHYDEDNYRWFIHGFFA</sequence>
<dbReference type="PANTHER" id="PTHR35369:SF2">
    <property type="entry name" value="BLR3025 PROTEIN"/>
    <property type="match status" value="1"/>
</dbReference>
<dbReference type="Gene3D" id="3.30.70.270">
    <property type="match status" value="1"/>
</dbReference>
<reference evidence="4 5" key="1">
    <citation type="submission" date="2021-04" db="EMBL/GenBank/DDBJ databases">
        <title>Chitinophaga sp. nov., isolated from the rhizosphere soil.</title>
        <authorList>
            <person name="He S."/>
        </authorList>
    </citation>
    <scope>NUCLEOTIDE SEQUENCE [LARGE SCALE GENOMIC DNA]</scope>
    <source>
        <strain evidence="4 5">2R12</strain>
    </source>
</reference>
<dbReference type="InterPro" id="IPR001126">
    <property type="entry name" value="UmuC"/>
</dbReference>
<dbReference type="Proteomes" id="UP000676386">
    <property type="component" value="Unassembled WGS sequence"/>
</dbReference>
<dbReference type="InterPro" id="IPR050356">
    <property type="entry name" value="SulA_CellDiv_inhibitor"/>
</dbReference>
<gene>
    <name evidence="4" type="ORF">KE626_22200</name>
</gene>
<dbReference type="PROSITE" id="PS50173">
    <property type="entry name" value="UMUC"/>
    <property type="match status" value="1"/>
</dbReference>
<proteinExistence type="inferred from homology"/>
<dbReference type="Gene3D" id="3.40.1170.60">
    <property type="match status" value="1"/>
</dbReference>
<dbReference type="RefSeq" id="WP_211975195.1">
    <property type="nucleotide sequence ID" value="NZ_CBFHAM010000045.1"/>
</dbReference>
<keyword evidence="2" id="KW-0227">DNA damage</keyword>
<dbReference type="CDD" id="cd03468">
    <property type="entry name" value="PolY_like"/>
    <property type="match status" value="1"/>
</dbReference>
<evidence type="ECO:0000259" key="3">
    <source>
        <dbReference type="PROSITE" id="PS50173"/>
    </source>
</evidence>
<dbReference type="PANTHER" id="PTHR35369">
    <property type="entry name" value="BLR3025 PROTEIN-RELATED"/>
    <property type="match status" value="1"/>
</dbReference>
<protein>
    <submittedName>
        <fullName evidence="4">DNA polymerase Y family protein</fullName>
    </submittedName>
</protein>
<dbReference type="Pfam" id="PF00817">
    <property type="entry name" value="IMS"/>
    <property type="match status" value="1"/>
</dbReference>
<accession>A0ABS5J4A6</accession>
<evidence type="ECO:0000313" key="5">
    <source>
        <dbReference type="Proteomes" id="UP000676386"/>
    </source>
</evidence>